<dbReference type="HAMAP" id="MF_00237">
    <property type="entry name" value="TatB"/>
    <property type="match status" value="1"/>
</dbReference>
<dbReference type="PRINTS" id="PR01506">
    <property type="entry name" value="TATBPROTEIN"/>
</dbReference>
<evidence type="ECO:0000256" key="5">
    <source>
        <dbReference type="ARBA" id="ARBA00022692"/>
    </source>
</evidence>
<keyword evidence="7 10" id="KW-1133">Transmembrane helix</keyword>
<dbReference type="Pfam" id="PF02416">
    <property type="entry name" value="TatA_B_E"/>
    <property type="match status" value="1"/>
</dbReference>
<evidence type="ECO:0000256" key="2">
    <source>
        <dbReference type="ARBA" id="ARBA00022448"/>
    </source>
</evidence>
<evidence type="ECO:0000256" key="11">
    <source>
        <dbReference type="SAM" id="MobiDB-lite"/>
    </source>
</evidence>
<feature type="compositionally biased region" description="Polar residues" evidence="11">
    <location>
        <begin position="73"/>
        <end position="100"/>
    </location>
</feature>
<evidence type="ECO:0000256" key="3">
    <source>
        <dbReference type="ARBA" id="ARBA00022475"/>
    </source>
</evidence>
<accession>A0A3G2HYX9</accession>
<keyword evidence="4" id="KW-0997">Cell inner membrane</keyword>
<name>A0A3G2HYX9_9BURK</name>
<dbReference type="InterPro" id="IPR003369">
    <property type="entry name" value="TatA/B/E"/>
</dbReference>
<protein>
    <recommendedName>
        <fullName evidence="10">Sec-independent protein translocase protein TatB</fullName>
    </recommendedName>
</protein>
<dbReference type="EMBL" id="CP032153">
    <property type="protein sequence ID" value="AYN22350.1"/>
    <property type="molecule type" value="Genomic_DNA"/>
</dbReference>
<evidence type="ECO:0000256" key="4">
    <source>
        <dbReference type="ARBA" id="ARBA00022519"/>
    </source>
</evidence>
<keyword evidence="3 10" id="KW-1003">Cell membrane</keyword>
<evidence type="ECO:0000256" key="10">
    <source>
        <dbReference type="HAMAP-Rule" id="MF_00237"/>
    </source>
</evidence>
<evidence type="ECO:0000256" key="8">
    <source>
        <dbReference type="ARBA" id="ARBA00023010"/>
    </source>
</evidence>
<dbReference type="GO" id="GO:0033281">
    <property type="term" value="C:TAT protein transport complex"/>
    <property type="evidence" value="ECO:0007669"/>
    <property type="project" value="UniProtKB-UniRule"/>
</dbReference>
<feature type="compositionally biased region" description="Low complexity" evidence="11">
    <location>
        <begin position="129"/>
        <end position="163"/>
    </location>
</feature>
<keyword evidence="2 10" id="KW-0813">Transport</keyword>
<dbReference type="OrthoDB" id="9816005at2"/>
<proteinExistence type="inferred from homology"/>
<dbReference type="Proteomes" id="UP000268070">
    <property type="component" value="Chromosome"/>
</dbReference>
<sequence>MFDISFTELLLIGVVALIVIGPERLPKVARTAGHLLGRAQRYVTEVKSDIQREINLDEVNKLKDQMEDAARSVRSSVQDTGKSLSQPLTEARDTLQNASESARKAFSDTADSATTTPDAALTEPAVSQPSTDAAAPPAPSAPASDDAPRPTDAPAHPAKGPTA</sequence>
<keyword evidence="5 10" id="KW-0812">Transmembrane</keyword>
<evidence type="ECO:0000256" key="9">
    <source>
        <dbReference type="ARBA" id="ARBA00023136"/>
    </source>
</evidence>
<dbReference type="PANTHER" id="PTHR33162:SF1">
    <property type="entry name" value="SEC-INDEPENDENT PROTEIN TRANSLOCASE PROTEIN TATA, CHLOROPLASTIC"/>
    <property type="match status" value="1"/>
</dbReference>
<keyword evidence="9 10" id="KW-0472">Membrane</keyword>
<dbReference type="GO" id="GO:0043953">
    <property type="term" value="P:protein transport by the Tat complex"/>
    <property type="evidence" value="ECO:0007669"/>
    <property type="project" value="UniProtKB-UniRule"/>
</dbReference>
<organism evidence="12 13">
    <name type="scientific">Alcaligenes aquatilis</name>
    <dbReference type="NCBI Taxonomy" id="323284"/>
    <lineage>
        <taxon>Bacteria</taxon>
        <taxon>Pseudomonadati</taxon>
        <taxon>Pseudomonadota</taxon>
        <taxon>Betaproteobacteria</taxon>
        <taxon>Burkholderiales</taxon>
        <taxon>Alcaligenaceae</taxon>
        <taxon>Alcaligenes</taxon>
    </lineage>
</organism>
<comment type="subcellular location">
    <subcellularLocation>
        <location evidence="10">Cell membrane</location>
        <topology evidence="10">Single-pass membrane protein</topology>
    </subcellularLocation>
    <subcellularLocation>
        <location evidence="1">Membrane</location>
        <topology evidence="1">Single-pass membrane protein</topology>
    </subcellularLocation>
</comment>
<evidence type="ECO:0000313" key="13">
    <source>
        <dbReference type="Proteomes" id="UP000268070"/>
    </source>
</evidence>
<keyword evidence="8 10" id="KW-0811">Translocation</keyword>
<dbReference type="RefSeq" id="WP_121739836.1">
    <property type="nucleotide sequence ID" value="NZ_CP032153.1"/>
</dbReference>
<dbReference type="AlphaFoldDB" id="A0A3G2HYX9"/>
<feature type="region of interest" description="Disordered" evidence="11">
    <location>
        <begin position="67"/>
        <end position="163"/>
    </location>
</feature>
<reference evidence="12 13" key="1">
    <citation type="submission" date="2018-09" db="EMBL/GenBank/DDBJ databases">
        <title>Complete genome sequence of the hydrocarbonoclastic bacterium Alcaligenes aquatilis QD168, isolated from a crude-oil polluted marine sediment of Central Chile.</title>
        <authorList>
            <person name="Duran R.E."/>
            <person name="Barra B."/>
            <person name="Salva-Serra F."/>
            <person name="Mendez V."/>
            <person name="Moore E.R.B."/>
            <person name="Seeger M."/>
        </authorList>
    </citation>
    <scope>NUCLEOTIDE SEQUENCE [LARGE SCALE GENOMIC DNA]</scope>
    <source>
        <strain evidence="12 13">QD168</strain>
    </source>
</reference>
<dbReference type="NCBIfam" id="TIGR01410">
    <property type="entry name" value="tatB"/>
    <property type="match status" value="1"/>
</dbReference>
<dbReference type="GO" id="GO:0008320">
    <property type="term" value="F:protein transmembrane transporter activity"/>
    <property type="evidence" value="ECO:0007669"/>
    <property type="project" value="UniProtKB-UniRule"/>
</dbReference>
<comment type="subunit">
    <text evidence="10">The Tat system comprises two distinct complexes: a TatABC complex, containing multiple copies of TatA, TatB and TatC subunits, and a separate TatA complex, containing only TatA subunits. Substrates initially bind to the TatABC complex, which probably triggers association of the separate TatA complex to form the active translocon.</text>
</comment>
<comment type="function">
    <text evidence="10">Part of the twin-arginine translocation (Tat) system that transports large folded proteins containing a characteristic twin-arginine motif in their signal peptide across membranes. Together with TatC, TatB is part of a receptor directly interacting with Tat signal peptides. TatB may form an oligomeric binding site that transiently accommodates folded Tat precursor proteins before their translocation.</text>
</comment>
<evidence type="ECO:0000313" key="12">
    <source>
        <dbReference type="EMBL" id="AYN22350.1"/>
    </source>
</evidence>
<dbReference type="PANTHER" id="PTHR33162">
    <property type="entry name" value="SEC-INDEPENDENT PROTEIN TRANSLOCASE PROTEIN TATA, CHLOROPLASTIC"/>
    <property type="match status" value="1"/>
</dbReference>
<gene>
    <name evidence="10 12" type="primary">tatB</name>
    <name evidence="12" type="ORF">D3M96_18440</name>
</gene>
<keyword evidence="6 10" id="KW-0653">Protein transport</keyword>
<dbReference type="InterPro" id="IPR018448">
    <property type="entry name" value="TatB"/>
</dbReference>
<feature type="compositionally biased region" description="Low complexity" evidence="11">
    <location>
        <begin position="107"/>
        <end position="122"/>
    </location>
</feature>
<evidence type="ECO:0000256" key="7">
    <source>
        <dbReference type="ARBA" id="ARBA00022989"/>
    </source>
</evidence>
<dbReference type="KEGG" id="aaqu:D3M96_18440"/>
<evidence type="ECO:0000256" key="6">
    <source>
        <dbReference type="ARBA" id="ARBA00022927"/>
    </source>
</evidence>
<comment type="similarity">
    <text evidence="10">Belongs to the TatB family.</text>
</comment>
<dbReference type="Gene3D" id="1.20.5.3310">
    <property type="match status" value="1"/>
</dbReference>
<evidence type="ECO:0000256" key="1">
    <source>
        <dbReference type="ARBA" id="ARBA00004167"/>
    </source>
</evidence>